<dbReference type="AlphaFoldDB" id="B8GH39"/>
<dbReference type="GeneID" id="43500015"/>
<dbReference type="HOGENOM" id="CLU_3039087_0_0_2"/>
<name>B8GH39_METPE</name>
<organism evidence="1 2">
    <name type="scientific">Methanosphaerula palustris (strain ATCC BAA-1556 / DSM 19958 / E1-9c)</name>
    <dbReference type="NCBI Taxonomy" id="521011"/>
    <lineage>
        <taxon>Archaea</taxon>
        <taxon>Methanobacteriati</taxon>
        <taxon>Methanobacteriota</taxon>
        <taxon>Stenosarchaea group</taxon>
        <taxon>Methanomicrobia</taxon>
        <taxon>Methanomicrobiales</taxon>
        <taxon>Methanoregulaceae</taxon>
        <taxon>Methanosphaerula</taxon>
    </lineage>
</organism>
<dbReference type="STRING" id="521011.Mpal_1098"/>
<proteinExistence type="predicted"/>
<evidence type="ECO:0000313" key="2">
    <source>
        <dbReference type="Proteomes" id="UP000002457"/>
    </source>
</evidence>
<protein>
    <submittedName>
        <fullName evidence="1">Uncharacterized protein</fullName>
    </submittedName>
</protein>
<keyword evidence="2" id="KW-1185">Reference proteome</keyword>
<reference evidence="1 2" key="1">
    <citation type="journal article" date="2015" name="Genome Announc.">
        <title>Complete Genome Sequence of Methanosphaerula palustris E1-9CT, a Hydrogenotrophic Methanogen Isolated from a Minerotrophic Fen Peatland.</title>
        <authorList>
            <person name="Cadillo-Quiroz H."/>
            <person name="Browne P."/>
            <person name="Kyrpides N."/>
            <person name="Woyke T."/>
            <person name="Goodwin L."/>
            <person name="Detter C."/>
            <person name="Yavitt J.B."/>
            <person name="Zinder S.H."/>
        </authorList>
    </citation>
    <scope>NUCLEOTIDE SEQUENCE [LARGE SCALE GENOMIC DNA]</scope>
    <source>
        <strain evidence="2">ATCC BAA-1556 / DSM 19958 / E1-9c</strain>
    </source>
</reference>
<dbReference type="KEGG" id="mpl:Mpal_1098"/>
<evidence type="ECO:0000313" key="1">
    <source>
        <dbReference type="EMBL" id="ACL16444.1"/>
    </source>
</evidence>
<sequence>MMAGVMNNLPAGNVMLPIFSFPPDAGLLPLLKRGVDIPGGGPPVVLFSPEMTAI</sequence>
<dbReference type="RefSeq" id="WP_012617763.1">
    <property type="nucleotide sequence ID" value="NC_011832.1"/>
</dbReference>
<dbReference type="EMBL" id="CP001338">
    <property type="protein sequence ID" value="ACL16444.1"/>
    <property type="molecule type" value="Genomic_DNA"/>
</dbReference>
<dbReference type="Proteomes" id="UP000002457">
    <property type="component" value="Chromosome"/>
</dbReference>
<gene>
    <name evidence="1" type="ordered locus">Mpal_1098</name>
</gene>
<accession>B8GH39</accession>